<comment type="caution">
    <text evidence="2">The sequence shown here is derived from an EMBL/GenBank/DDBJ whole genome shotgun (WGS) entry which is preliminary data.</text>
</comment>
<accession>A0A5J4X293</accession>
<evidence type="ECO:0000313" key="2">
    <source>
        <dbReference type="EMBL" id="KAA6400785.1"/>
    </source>
</evidence>
<dbReference type="EMBL" id="SNRW01000500">
    <property type="protein sequence ID" value="KAA6400785.1"/>
    <property type="molecule type" value="Genomic_DNA"/>
</dbReference>
<sequence>MSASSKDQEIEELKQKLKVAEEERDRERSQRQWEKRRADDAEEERHRLVGEIAQLSSQLAGSERVEWIQQAQSRRTPSPEPIPQNQATLSPILPIPQEVVYDGEIFKHISEDNNYATIIFDPEIKSGIVRAEVLNISKLQAIGIADESVRYRRGDQPQAKGWGKIAGYFSNGWIGHVGELGVWGNESFEGTNIRLTLEFNMESNPRSLTFFYNGIEQPNYVVKIPNTVRIWTFIRFEGGSFKITKFERVSTPKAKHLRGSKALEWGKQWAVGGHHRSILQIDDSDFELDFDFQDRDD</sequence>
<dbReference type="AlphaFoldDB" id="A0A5J4X293"/>
<name>A0A5J4X293_9EUKA</name>
<dbReference type="OrthoDB" id="2306477at2759"/>
<gene>
    <name evidence="2" type="ORF">EZS28_003689</name>
</gene>
<protein>
    <submittedName>
        <fullName evidence="2">Uncharacterized protein</fullName>
    </submittedName>
</protein>
<evidence type="ECO:0000313" key="3">
    <source>
        <dbReference type="Proteomes" id="UP000324800"/>
    </source>
</evidence>
<evidence type="ECO:0000256" key="1">
    <source>
        <dbReference type="SAM" id="MobiDB-lite"/>
    </source>
</evidence>
<reference evidence="2 3" key="1">
    <citation type="submission" date="2019-03" db="EMBL/GenBank/DDBJ databases">
        <title>Single cell metagenomics reveals metabolic interactions within the superorganism composed of flagellate Streblomastix strix and complex community of Bacteroidetes bacteria on its surface.</title>
        <authorList>
            <person name="Treitli S.C."/>
            <person name="Kolisko M."/>
            <person name="Husnik F."/>
            <person name="Keeling P."/>
            <person name="Hampl V."/>
        </authorList>
    </citation>
    <scope>NUCLEOTIDE SEQUENCE [LARGE SCALE GENOMIC DNA]</scope>
    <source>
        <strain evidence="2">ST1C</strain>
    </source>
</reference>
<organism evidence="2 3">
    <name type="scientific">Streblomastix strix</name>
    <dbReference type="NCBI Taxonomy" id="222440"/>
    <lineage>
        <taxon>Eukaryota</taxon>
        <taxon>Metamonada</taxon>
        <taxon>Preaxostyla</taxon>
        <taxon>Oxymonadida</taxon>
        <taxon>Streblomastigidae</taxon>
        <taxon>Streblomastix</taxon>
    </lineage>
</organism>
<feature type="region of interest" description="Disordered" evidence="1">
    <location>
        <begin position="1"/>
        <end position="44"/>
    </location>
</feature>
<dbReference type="Proteomes" id="UP000324800">
    <property type="component" value="Unassembled WGS sequence"/>
</dbReference>
<proteinExistence type="predicted"/>